<name>A0A5C6ABI0_9BACT</name>
<sequence length="122" mass="14220">MQIQVTARHGHLSDETHDRVKSKVEKLLRHFDRIMSMEVVVDLQDANKPKVDLLVSAEHKHDFVAHEQTHNLMTSVEACVHKVDQQIRKYKERVIENHRDPEVKRQAAEPVVDEVDVDVDDE</sequence>
<dbReference type="GO" id="GO:0005840">
    <property type="term" value="C:ribosome"/>
    <property type="evidence" value="ECO:0007669"/>
    <property type="project" value="UniProtKB-KW"/>
</dbReference>
<dbReference type="Gene3D" id="3.30.160.100">
    <property type="entry name" value="Ribosome hibernation promotion factor-like"/>
    <property type="match status" value="1"/>
</dbReference>
<feature type="compositionally biased region" description="Acidic residues" evidence="1">
    <location>
        <begin position="111"/>
        <end position="122"/>
    </location>
</feature>
<dbReference type="OrthoDB" id="276526at2"/>
<evidence type="ECO:0000313" key="3">
    <source>
        <dbReference type="Proteomes" id="UP000317421"/>
    </source>
</evidence>
<dbReference type="NCBIfam" id="TIGR00741">
    <property type="entry name" value="yfiA"/>
    <property type="match status" value="1"/>
</dbReference>
<gene>
    <name evidence="2" type="ORF">Pla108_25010</name>
</gene>
<dbReference type="CDD" id="cd00552">
    <property type="entry name" value="RaiA"/>
    <property type="match status" value="1"/>
</dbReference>
<keyword evidence="2" id="KW-0687">Ribonucleoprotein</keyword>
<dbReference type="Proteomes" id="UP000317421">
    <property type="component" value="Unassembled WGS sequence"/>
</dbReference>
<dbReference type="SUPFAM" id="SSF69754">
    <property type="entry name" value="Ribosome binding protein Y (YfiA homologue)"/>
    <property type="match status" value="1"/>
</dbReference>
<protein>
    <submittedName>
        <fullName evidence="2">Sigma 54 modulation protein / S30EA ribosomal protein</fullName>
    </submittedName>
</protein>
<dbReference type="InterPro" id="IPR003489">
    <property type="entry name" value="RHF/RaiA"/>
</dbReference>
<evidence type="ECO:0000313" key="2">
    <source>
        <dbReference type="EMBL" id="TWT96727.1"/>
    </source>
</evidence>
<keyword evidence="3" id="KW-1185">Reference proteome</keyword>
<proteinExistence type="predicted"/>
<dbReference type="EMBL" id="SJPR01000003">
    <property type="protein sequence ID" value="TWT96727.1"/>
    <property type="molecule type" value="Genomic_DNA"/>
</dbReference>
<dbReference type="RefSeq" id="WP_146445237.1">
    <property type="nucleotide sequence ID" value="NZ_SJPR01000003.1"/>
</dbReference>
<dbReference type="Pfam" id="PF02482">
    <property type="entry name" value="Ribosomal_S30AE"/>
    <property type="match status" value="1"/>
</dbReference>
<comment type="caution">
    <text evidence="2">The sequence shown here is derived from an EMBL/GenBank/DDBJ whole genome shotgun (WGS) entry which is preliminary data.</text>
</comment>
<dbReference type="AlphaFoldDB" id="A0A5C6ABI0"/>
<accession>A0A5C6ABI0</accession>
<keyword evidence="2" id="KW-0689">Ribosomal protein</keyword>
<evidence type="ECO:0000256" key="1">
    <source>
        <dbReference type="SAM" id="MobiDB-lite"/>
    </source>
</evidence>
<feature type="region of interest" description="Disordered" evidence="1">
    <location>
        <begin position="101"/>
        <end position="122"/>
    </location>
</feature>
<dbReference type="InterPro" id="IPR036567">
    <property type="entry name" value="RHF-like"/>
</dbReference>
<organism evidence="2 3">
    <name type="scientific">Botrimarina colliarenosi</name>
    <dbReference type="NCBI Taxonomy" id="2528001"/>
    <lineage>
        <taxon>Bacteria</taxon>
        <taxon>Pseudomonadati</taxon>
        <taxon>Planctomycetota</taxon>
        <taxon>Planctomycetia</taxon>
        <taxon>Pirellulales</taxon>
        <taxon>Lacipirellulaceae</taxon>
        <taxon>Botrimarina</taxon>
    </lineage>
</organism>
<reference evidence="2 3" key="1">
    <citation type="submission" date="2019-02" db="EMBL/GenBank/DDBJ databases">
        <title>Deep-cultivation of Planctomycetes and their phenomic and genomic characterization uncovers novel biology.</title>
        <authorList>
            <person name="Wiegand S."/>
            <person name="Jogler M."/>
            <person name="Boedeker C."/>
            <person name="Pinto D."/>
            <person name="Vollmers J."/>
            <person name="Rivas-Marin E."/>
            <person name="Kohn T."/>
            <person name="Peeters S.H."/>
            <person name="Heuer A."/>
            <person name="Rast P."/>
            <person name="Oberbeckmann S."/>
            <person name="Bunk B."/>
            <person name="Jeske O."/>
            <person name="Meyerdierks A."/>
            <person name="Storesund J.E."/>
            <person name="Kallscheuer N."/>
            <person name="Luecker S."/>
            <person name="Lage O.M."/>
            <person name="Pohl T."/>
            <person name="Merkel B.J."/>
            <person name="Hornburger P."/>
            <person name="Mueller R.-W."/>
            <person name="Bruemmer F."/>
            <person name="Labrenz M."/>
            <person name="Spormann A.M."/>
            <person name="Op Den Camp H."/>
            <person name="Overmann J."/>
            <person name="Amann R."/>
            <person name="Jetten M.S.M."/>
            <person name="Mascher T."/>
            <person name="Medema M.H."/>
            <person name="Devos D.P."/>
            <person name="Kaster A.-K."/>
            <person name="Ovreas L."/>
            <person name="Rohde M."/>
            <person name="Galperin M.Y."/>
            <person name="Jogler C."/>
        </authorList>
    </citation>
    <scope>NUCLEOTIDE SEQUENCE [LARGE SCALE GENOMIC DNA]</scope>
    <source>
        <strain evidence="2 3">Pla108</strain>
    </source>
</reference>